<keyword evidence="1" id="KW-0812">Transmembrane</keyword>
<dbReference type="PANTHER" id="PTHR38687:SF1">
    <property type="entry name" value="CELL DIVISION PROTEIN DEDD"/>
    <property type="match status" value="1"/>
</dbReference>
<evidence type="ECO:0000259" key="2">
    <source>
        <dbReference type="PROSITE" id="PS51724"/>
    </source>
</evidence>
<evidence type="ECO:0000313" key="3">
    <source>
        <dbReference type="EMBL" id="RJY29607.1"/>
    </source>
</evidence>
<keyword evidence="1" id="KW-1133">Transmembrane helix</keyword>
<dbReference type="GO" id="GO:0032506">
    <property type="term" value="P:cytokinetic process"/>
    <property type="evidence" value="ECO:0007669"/>
    <property type="project" value="TreeGrafter"/>
</dbReference>
<dbReference type="AlphaFoldDB" id="A0A3A6UWR9"/>
<dbReference type="Proteomes" id="UP000277145">
    <property type="component" value="Unassembled WGS sequence"/>
</dbReference>
<protein>
    <submittedName>
        <fullName evidence="3">SPOR domain-containing protein</fullName>
    </submittedName>
</protein>
<dbReference type="SUPFAM" id="SSF110997">
    <property type="entry name" value="Sporulation related repeat"/>
    <property type="match status" value="1"/>
</dbReference>
<dbReference type="GO" id="GO:0030428">
    <property type="term" value="C:cell septum"/>
    <property type="evidence" value="ECO:0007669"/>
    <property type="project" value="TreeGrafter"/>
</dbReference>
<reference evidence="3 4" key="1">
    <citation type="submission" date="2018-08" db="EMBL/GenBank/DDBJ databases">
        <title>Genome Sequences of Legionella pneumophila subsp. pneumophila Isolates, Recovered from a Drinking Water System in a Large Builging.</title>
        <authorList>
            <person name="Gomez-Alvarez V."/>
            <person name="Boczek L."/>
            <person name="King D."/>
            <person name="Pemberton A."/>
            <person name="Pfaller S."/>
            <person name="Rodgers M."/>
            <person name="Santodomingo J."/>
            <person name="Revetta R."/>
        </authorList>
    </citation>
    <scope>NUCLEOTIDE SEQUENCE [LARGE SCALE GENOMIC DNA]</scope>
    <source>
        <strain evidence="3 4">L01C.1</strain>
    </source>
</reference>
<feature type="transmembrane region" description="Helical" evidence="1">
    <location>
        <begin position="12"/>
        <end position="31"/>
    </location>
</feature>
<name>A0A3A6UWR9_LEGPN</name>
<dbReference type="RefSeq" id="WP_011213643.1">
    <property type="nucleotide sequence ID" value="NZ_CP021281.1"/>
</dbReference>
<evidence type="ECO:0000313" key="4">
    <source>
        <dbReference type="Proteomes" id="UP000277145"/>
    </source>
</evidence>
<dbReference type="InterPro" id="IPR036680">
    <property type="entry name" value="SPOR-like_sf"/>
</dbReference>
<comment type="caution">
    <text evidence="3">The sequence shown here is derived from an EMBL/GenBank/DDBJ whole genome shotgun (WGS) entry which is preliminary data.</text>
</comment>
<feature type="domain" description="SPOR" evidence="2">
    <location>
        <begin position="174"/>
        <end position="253"/>
    </location>
</feature>
<proteinExistence type="predicted"/>
<dbReference type="GO" id="GO:0032153">
    <property type="term" value="C:cell division site"/>
    <property type="evidence" value="ECO:0007669"/>
    <property type="project" value="TreeGrafter"/>
</dbReference>
<dbReference type="EMBL" id="QWDR01000002">
    <property type="protein sequence ID" value="RJY29607.1"/>
    <property type="molecule type" value="Genomic_DNA"/>
</dbReference>
<dbReference type="PANTHER" id="PTHR38687">
    <property type="entry name" value="CELL DIVISION PROTEIN DEDD-RELATED"/>
    <property type="match status" value="1"/>
</dbReference>
<gene>
    <name evidence="3" type="ORF">D1H98_11270</name>
</gene>
<sequence>MKLIMDEKVKHRLIGLAVIISLGAIFAPALIKKSSQSPESNFSVNVKLPPKPLPPDVVITDEKEVFKTIKVAKTEIPPIPVEKQSVSLVKAEPISTEEDNLNRTSKIATLEADRENSIKSEPIKLAVNKAANATAKKVMTLAAAKPPAKRSPVVTAKVNTNKKVSQIVAARKPAVKQDIYAVQLASFTQIANAQALVNRLRSKGYKANYLKSNSRNGVVYKVVVGHSPVKKDVIKLKTQLASAMQLNGFVVNTGVSYATTMG</sequence>
<dbReference type="PROSITE" id="PS51724">
    <property type="entry name" value="SPOR"/>
    <property type="match status" value="1"/>
</dbReference>
<dbReference type="Gene3D" id="3.30.70.1070">
    <property type="entry name" value="Sporulation related repeat"/>
    <property type="match status" value="1"/>
</dbReference>
<keyword evidence="1" id="KW-0472">Membrane</keyword>
<evidence type="ECO:0000256" key="1">
    <source>
        <dbReference type="SAM" id="Phobius"/>
    </source>
</evidence>
<organism evidence="3 4">
    <name type="scientific">Legionella pneumophila subsp. pneumophila</name>
    <dbReference type="NCBI Taxonomy" id="91891"/>
    <lineage>
        <taxon>Bacteria</taxon>
        <taxon>Pseudomonadati</taxon>
        <taxon>Pseudomonadota</taxon>
        <taxon>Gammaproteobacteria</taxon>
        <taxon>Legionellales</taxon>
        <taxon>Legionellaceae</taxon>
        <taxon>Legionella</taxon>
    </lineage>
</organism>
<accession>A0A3A6UWR9</accession>
<dbReference type="InterPro" id="IPR007730">
    <property type="entry name" value="SPOR-like_dom"/>
</dbReference>
<dbReference type="InterPro" id="IPR052521">
    <property type="entry name" value="Cell_div_SPOR-domain"/>
</dbReference>
<dbReference type="GO" id="GO:0042834">
    <property type="term" value="F:peptidoglycan binding"/>
    <property type="evidence" value="ECO:0007669"/>
    <property type="project" value="InterPro"/>
</dbReference>
<dbReference type="Pfam" id="PF05036">
    <property type="entry name" value="SPOR"/>
    <property type="match status" value="1"/>
</dbReference>